<comment type="caution">
    <text evidence="2">The sequence shown here is derived from an EMBL/GenBank/DDBJ whole genome shotgun (WGS) entry which is preliminary data.</text>
</comment>
<evidence type="ECO:0000259" key="1">
    <source>
        <dbReference type="Pfam" id="PF14134"/>
    </source>
</evidence>
<feature type="domain" description="DUF4301" evidence="1">
    <location>
        <begin position="5"/>
        <end position="506"/>
    </location>
</feature>
<protein>
    <recommendedName>
        <fullName evidence="1">DUF4301 domain-containing protein</fullName>
    </recommendedName>
</protein>
<name>W2CGC8_9BACT</name>
<dbReference type="Pfam" id="PF14134">
    <property type="entry name" value="DUF4301"/>
    <property type="match status" value="1"/>
</dbReference>
<dbReference type="EMBL" id="AYYC01000501">
    <property type="protein sequence ID" value="ETK05551.1"/>
    <property type="molecule type" value="Genomic_DNA"/>
</dbReference>
<evidence type="ECO:0000313" key="2">
    <source>
        <dbReference type="EMBL" id="ETK05551.1"/>
    </source>
</evidence>
<dbReference type="AlphaFoldDB" id="W2CGC8"/>
<evidence type="ECO:0000313" key="3">
    <source>
        <dbReference type="Proteomes" id="UP000018872"/>
    </source>
</evidence>
<dbReference type="SUPFAM" id="SSF53448">
    <property type="entry name" value="Nucleotide-diphospho-sugar transferases"/>
    <property type="match status" value="1"/>
</dbReference>
<proteinExistence type="predicted"/>
<organism evidence="2 3">
    <name type="scientific">Tannerella sp. oral taxon BU063 isolate Cell 5</name>
    <dbReference type="NCBI Taxonomy" id="1410950"/>
    <lineage>
        <taxon>Bacteria</taxon>
        <taxon>Pseudomonadati</taxon>
        <taxon>Bacteroidota</taxon>
        <taxon>Bacteroidia</taxon>
        <taxon>Bacteroidales</taxon>
        <taxon>Tannerellaceae</taxon>
        <taxon>Tannerella</taxon>
    </lineage>
</organism>
<dbReference type="PATRIC" id="fig|1410950.3.peg.192"/>
<gene>
    <name evidence="2" type="ORF">T229_02750</name>
</gene>
<dbReference type="InterPro" id="IPR029044">
    <property type="entry name" value="Nucleotide-diphossugar_trans"/>
</dbReference>
<sequence>MTLSSDDIRHLADKKITEAQLNEQLACFANGFPFLSLVASATAGNGIRVVSDEELAQYIERWNTYLTRDAHILKFVPASGAASRMFKNLFAFLSSPSDSPSTDFERTFFDQIDSFAFFGTLDSACRTNEGMGVHELIAAGRYKAVVANLLEARGMDYGELPKGLLLFHGSADGPRTALEEHLVEGALYARNQAGRVNIHLTVSPEHQALFEQLVRRVVPAYESRYGVRYDISFSTQQPSTDTVAVDLQNQPFREADGTILFRPGGHGALIGNLDAMDADVVFIKNIDNVVPDRMKPVTVTYKQLLAGILVDLHDRISNYVRLIDSGACSPEQVDEIDRFVCETLCVRNPSMPIELKDRIAYLRRKLMRPLRVCGMVKNTGEPGGGPFFAVDPDGTISLQILESSQIDMSDPHARHLFEQGTHFNPCDIVCALRDPYGHKYHLPDFVDRNTGFITQKSKDGRELKALELPGLWNGAMSDWNTVFVEVPIETFNPVKTVNDLLRPEHRN</sequence>
<dbReference type="InterPro" id="IPR025393">
    <property type="entry name" value="DUF4301"/>
</dbReference>
<accession>W2CGC8</accession>
<dbReference type="Proteomes" id="UP000018872">
    <property type="component" value="Unassembled WGS sequence"/>
</dbReference>
<reference evidence="2 3" key="1">
    <citation type="submission" date="2013-11" db="EMBL/GenBank/DDBJ databases">
        <title>Single cell genomics of uncultured Tannerella BU063 (oral taxon 286).</title>
        <authorList>
            <person name="Beall C.J."/>
            <person name="Campbell A.G."/>
            <person name="Griffen A.L."/>
            <person name="Podar M."/>
            <person name="Leys E.J."/>
        </authorList>
    </citation>
    <scope>NUCLEOTIDE SEQUENCE [LARGE SCALE GENOMIC DNA]</scope>
    <source>
        <strain evidence="2">Cell 5</strain>
    </source>
</reference>